<protein>
    <submittedName>
        <fullName evidence="1">Uncharacterized protein</fullName>
    </submittedName>
</protein>
<dbReference type="OrthoDB" id="10294395at2759"/>
<gene>
    <name evidence="1" type="ORF">HYALB_00010906</name>
</gene>
<dbReference type="AlphaFoldDB" id="A0A9N9LKI9"/>
<proteinExistence type="predicted"/>
<evidence type="ECO:0000313" key="1">
    <source>
        <dbReference type="EMBL" id="CAG8974034.1"/>
    </source>
</evidence>
<dbReference type="EMBL" id="CAJVRM010000088">
    <property type="protein sequence ID" value="CAG8974034.1"/>
    <property type="molecule type" value="Genomic_DNA"/>
</dbReference>
<accession>A0A9N9LKI9</accession>
<evidence type="ECO:0000313" key="2">
    <source>
        <dbReference type="Proteomes" id="UP000701801"/>
    </source>
</evidence>
<sequence>MEYQSYYNEIVDILQRKPRDPRILPGTKNAELSFKHIRRVYESAIRVSQSTLWEVKNWKVEWGREEGYYRYRADQILWNHYWGPKGLLTTITDEQLDREFIHRMWERAGRVARHPDQGAERGRENDYYAHRTEVILWEMYFDKNRRPFPWDSTPRPRPLPPPYATQAPNSQVALPEPQDQASVLNITARMREALDIMSEKDATEEERRKLGAAMAQHMCMLDARELDMYRIAPEGFCTWENEEIFQWKLEHPKWQEDLVDGRRARNGHIAMPSMHSQGEKR</sequence>
<keyword evidence="2" id="KW-1185">Reference proteome</keyword>
<comment type="caution">
    <text evidence="1">The sequence shown here is derived from an EMBL/GenBank/DDBJ whole genome shotgun (WGS) entry which is preliminary data.</text>
</comment>
<organism evidence="1 2">
    <name type="scientific">Hymenoscyphus albidus</name>
    <dbReference type="NCBI Taxonomy" id="595503"/>
    <lineage>
        <taxon>Eukaryota</taxon>
        <taxon>Fungi</taxon>
        <taxon>Dikarya</taxon>
        <taxon>Ascomycota</taxon>
        <taxon>Pezizomycotina</taxon>
        <taxon>Leotiomycetes</taxon>
        <taxon>Helotiales</taxon>
        <taxon>Helotiaceae</taxon>
        <taxon>Hymenoscyphus</taxon>
    </lineage>
</organism>
<reference evidence="1" key="1">
    <citation type="submission" date="2021-07" db="EMBL/GenBank/DDBJ databases">
        <authorList>
            <person name="Durling M."/>
        </authorList>
    </citation>
    <scope>NUCLEOTIDE SEQUENCE</scope>
</reference>
<dbReference type="Proteomes" id="UP000701801">
    <property type="component" value="Unassembled WGS sequence"/>
</dbReference>
<name>A0A9N9LKI9_9HELO</name>